<evidence type="ECO:0000313" key="2">
    <source>
        <dbReference type="EMBL" id="UYC80972.1"/>
    </source>
</evidence>
<dbReference type="Proteomes" id="UP001062223">
    <property type="component" value="Chromosome"/>
</dbReference>
<dbReference type="KEGG" id="cpoi:OE229_00490"/>
<sequence length="415" mass="43194">MQPYTKVPWMELPRPDEAEVRPSGGEGLYFRRRLAPLAAGAFGSGIAWLGDSITRGLGATNKGDSWPGVIAGTSVAVAGDSIPTYAMLHSGGKLAKTVNAGVSGDTTAKMLARVKKDVIDYNPAVCVVLGGTNDSATPVPVDDFAANITGIVTQLRAAGIVPVLCTIPTINSTAQRPVIVNYNTWLRRYCAVQGIRMLDFYALTVDPATGNLLQSTMGNTDGTHPGNIGNALLGKYAADTLAPLVGAATIPVASDNTDALNLVPDGLNYGSVTNGLAAPWGVFGSLPTGATPSVVTDSLVPGKMQQLSLSATTSGVTLYKRITPTPGRRIVISGTVTKTAGAAGLRAYFNTSNQTDTYNQLLDITEAVTRGKFSTELVVPENTNSIDLKMFVQPGTTTFAVGQLTAYDLTAQAVL</sequence>
<dbReference type="GO" id="GO:0004622">
    <property type="term" value="F:phosphatidylcholine lysophospholipase activity"/>
    <property type="evidence" value="ECO:0007669"/>
    <property type="project" value="TreeGrafter"/>
</dbReference>
<dbReference type="Pfam" id="PF13472">
    <property type="entry name" value="Lipase_GDSL_2"/>
    <property type="match status" value="1"/>
</dbReference>
<dbReference type="InterPro" id="IPR036514">
    <property type="entry name" value="SGNH_hydro_sf"/>
</dbReference>
<evidence type="ECO:0000313" key="3">
    <source>
        <dbReference type="Proteomes" id="UP001062223"/>
    </source>
</evidence>
<dbReference type="PANTHER" id="PTHR30383">
    <property type="entry name" value="THIOESTERASE 1/PROTEASE 1/LYSOPHOSPHOLIPASE L1"/>
    <property type="match status" value="1"/>
</dbReference>
<dbReference type="RefSeq" id="WP_262139223.1">
    <property type="nucleotide sequence ID" value="NZ_CP106879.1"/>
</dbReference>
<dbReference type="SUPFAM" id="SSF52266">
    <property type="entry name" value="SGNH hydrolase"/>
    <property type="match status" value="1"/>
</dbReference>
<feature type="domain" description="SGNH hydrolase-type esterase" evidence="1">
    <location>
        <begin position="49"/>
        <end position="231"/>
    </location>
</feature>
<dbReference type="PANTHER" id="PTHR30383:SF5">
    <property type="entry name" value="SGNH HYDROLASE-TYPE ESTERASE DOMAIN-CONTAINING PROTEIN"/>
    <property type="match status" value="1"/>
</dbReference>
<dbReference type="EMBL" id="CP106879">
    <property type="protein sequence ID" value="UYC80972.1"/>
    <property type="molecule type" value="Genomic_DNA"/>
</dbReference>
<accession>A0A9Q9P8V6</accession>
<name>A0A9Q9P8V6_9MICO</name>
<organism evidence="2 3">
    <name type="scientific">Curtobacterium poinsettiae</name>
    <dbReference type="NCBI Taxonomy" id="159612"/>
    <lineage>
        <taxon>Bacteria</taxon>
        <taxon>Bacillati</taxon>
        <taxon>Actinomycetota</taxon>
        <taxon>Actinomycetes</taxon>
        <taxon>Micrococcales</taxon>
        <taxon>Microbacteriaceae</taxon>
        <taxon>Curtobacterium</taxon>
    </lineage>
</organism>
<dbReference type="Gene3D" id="2.60.120.260">
    <property type="entry name" value="Galactose-binding domain-like"/>
    <property type="match status" value="1"/>
</dbReference>
<reference evidence="2" key="1">
    <citation type="submission" date="2022-09" db="EMBL/GenBank/DDBJ databases">
        <title>Taxonomy of Curtobacterium flaccumfaciens.</title>
        <authorList>
            <person name="Osdaghi E."/>
            <person name="Taghavi S.M."/>
            <person name="Hamidizade M."/>
            <person name="Abachi H."/>
            <person name="Fazliarab A."/>
            <person name="Baeyen S."/>
            <person name="Portier P."/>
            <person name="Van Vaerenbergh J."/>
            <person name="Jacques M.-A."/>
        </authorList>
    </citation>
    <scope>NUCLEOTIDE SEQUENCE</scope>
    <source>
        <strain evidence="2">AGQB46</strain>
    </source>
</reference>
<evidence type="ECO:0000259" key="1">
    <source>
        <dbReference type="Pfam" id="PF13472"/>
    </source>
</evidence>
<dbReference type="Gene3D" id="3.40.50.1110">
    <property type="entry name" value="SGNH hydrolase"/>
    <property type="match status" value="1"/>
</dbReference>
<dbReference type="InterPro" id="IPR013830">
    <property type="entry name" value="SGNH_hydro"/>
</dbReference>
<dbReference type="AlphaFoldDB" id="A0A9Q9P8V6"/>
<dbReference type="InterPro" id="IPR051532">
    <property type="entry name" value="Ester_Hydrolysis_Enzymes"/>
</dbReference>
<proteinExistence type="predicted"/>
<protein>
    <submittedName>
        <fullName evidence="2">GDSL-type esterase/lipase family protein</fullName>
    </submittedName>
</protein>
<gene>
    <name evidence="2" type="ORF">OE229_00490</name>
</gene>